<dbReference type="SUPFAM" id="SSF55103">
    <property type="entry name" value="FAD-linked oxidases, C-terminal domain"/>
    <property type="match status" value="1"/>
</dbReference>
<evidence type="ECO:0000313" key="15">
    <source>
        <dbReference type="RefSeq" id="XP_026673393.1"/>
    </source>
</evidence>
<dbReference type="InterPro" id="IPR051264">
    <property type="entry name" value="FAD-oxidored/transferase_4"/>
</dbReference>
<dbReference type="GO" id="GO:0005739">
    <property type="term" value="C:mitochondrion"/>
    <property type="evidence" value="ECO:0007669"/>
    <property type="project" value="TreeGrafter"/>
</dbReference>
<dbReference type="FunFam" id="3.30.70.2190:FF:000001">
    <property type="entry name" value="D-2-hydroxyglutarate dehydrogenase mitochondrial"/>
    <property type="match status" value="1"/>
</dbReference>
<dbReference type="InterPro" id="IPR006094">
    <property type="entry name" value="Oxid_FAD_bind_N"/>
</dbReference>
<dbReference type="Gene3D" id="3.30.43.10">
    <property type="entry name" value="Uridine Diphospho-n-acetylenolpyruvylglucosamine Reductase, domain 2"/>
    <property type="match status" value="1"/>
</dbReference>
<dbReference type="PANTHER" id="PTHR43716:SF1">
    <property type="entry name" value="D-2-HYDROXYGLUTARATE DEHYDROGENASE, MITOCHONDRIAL"/>
    <property type="match status" value="1"/>
</dbReference>
<dbReference type="FunFam" id="1.10.45.10:FF:000001">
    <property type="entry name" value="D-lactate dehydrogenase mitochondrial"/>
    <property type="match status" value="1"/>
</dbReference>
<evidence type="ECO:0000256" key="9">
    <source>
        <dbReference type="ARBA" id="ARBA00039003"/>
    </source>
</evidence>
<dbReference type="Pfam" id="PF02913">
    <property type="entry name" value="FAD-oxidase_C"/>
    <property type="match status" value="1"/>
</dbReference>
<dbReference type="GeneID" id="108629843"/>
<proteinExistence type="inferred from homology"/>
<dbReference type="FunFam" id="3.30.43.10:FF:000011">
    <property type="entry name" value="D-lactate dehydrogenase (Cytochrome)"/>
    <property type="match status" value="1"/>
</dbReference>
<dbReference type="GO" id="GO:0005777">
    <property type="term" value="C:peroxisome"/>
    <property type="evidence" value="ECO:0007669"/>
    <property type="project" value="UniProtKB-SubCell"/>
</dbReference>
<dbReference type="InterPro" id="IPR016171">
    <property type="entry name" value="Vanillyl_alc_oxidase_C-sub2"/>
</dbReference>
<dbReference type="FunFam" id="3.30.465.10:FF:000001">
    <property type="entry name" value="D-2-hydroxyglutarate dehydrogenase, mitochondrial"/>
    <property type="match status" value="1"/>
</dbReference>
<dbReference type="Gene3D" id="3.30.70.2740">
    <property type="match status" value="1"/>
</dbReference>
<dbReference type="CTD" id="728294"/>
<comment type="subunit">
    <text evidence="4">Homodimer.</text>
</comment>
<dbReference type="GO" id="GO:0071949">
    <property type="term" value="F:FAD binding"/>
    <property type="evidence" value="ECO:0007669"/>
    <property type="project" value="InterPro"/>
</dbReference>
<evidence type="ECO:0000256" key="11">
    <source>
        <dbReference type="ARBA" id="ARBA00045410"/>
    </source>
</evidence>
<reference evidence="15" key="1">
    <citation type="submission" date="2025-08" db="UniProtKB">
        <authorList>
            <consortium name="RefSeq"/>
        </authorList>
    </citation>
    <scope>IDENTIFICATION</scope>
    <source>
        <tissue evidence="15">Whole body</tissue>
    </source>
</reference>
<comment type="subcellular location">
    <subcellularLocation>
        <location evidence="2">Peroxisome</location>
    </subcellularLocation>
</comment>
<dbReference type="InterPro" id="IPR004113">
    <property type="entry name" value="FAD-bd_oxidored_4_C"/>
</dbReference>
<keyword evidence="5" id="KW-0285">Flavoprotein</keyword>
<dbReference type="RefSeq" id="XP_026673393.1">
    <property type="nucleotide sequence ID" value="XM_026817592.1"/>
</dbReference>
<comment type="function">
    <text evidence="11">Catalyzes the oxidation of D-2-hydroxyglutarate (D-2-HG) to alpha-ketoglutarate. Also catalyzes the oxidation of other D-2-hydroxyacids, such as D-malate (D-MAL) and D-lactate (D-LAC). Exhibits high activities towards D-2-HG and D-MAL but a very weak activity towards D-LAC.</text>
</comment>
<dbReference type="EC" id="1.1.99.39" evidence="9"/>
<dbReference type="InterPro" id="IPR016169">
    <property type="entry name" value="FAD-bd_PCMH_sub2"/>
</dbReference>
<evidence type="ECO:0000256" key="1">
    <source>
        <dbReference type="ARBA" id="ARBA00001974"/>
    </source>
</evidence>
<comment type="cofactor">
    <cofactor evidence="1">
        <name>FAD</name>
        <dbReference type="ChEBI" id="CHEBI:57692"/>
    </cofactor>
</comment>
<dbReference type="InterPro" id="IPR016166">
    <property type="entry name" value="FAD-bd_PCMH"/>
</dbReference>
<evidence type="ECO:0000256" key="6">
    <source>
        <dbReference type="ARBA" id="ARBA00022827"/>
    </source>
</evidence>
<dbReference type="PANTHER" id="PTHR43716">
    <property type="entry name" value="D-2-HYDROXYGLUTARATE DEHYDROGENASE, MITOCHONDRIAL"/>
    <property type="match status" value="1"/>
</dbReference>
<keyword evidence="8" id="KW-0576">Peroxisome</keyword>
<evidence type="ECO:0000256" key="7">
    <source>
        <dbReference type="ARBA" id="ARBA00023002"/>
    </source>
</evidence>
<evidence type="ECO:0000256" key="12">
    <source>
        <dbReference type="ARBA" id="ARBA00049267"/>
    </source>
</evidence>
<evidence type="ECO:0000256" key="10">
    <source>
        <dbReference type="ARBA" id="ARBA00039639"/>
    </source>
</evidence>
<keyword evidence="14" id="KW-1185">Reference proteome</keyword>
<dbReference type="PROSITE" id="PS51387">
    <property type="entry name" value="FAD_PCMH"/>
    <property type="match status" value="1"/>
</dbReference>
<dbReference type="GO" id="GO:0051990">
    <property type="term" value="F:(R)-2-hydroxyglutarate dehydrogenase activity"/>
    <property type="evidence" value="ECO:0007669"/>
    <property type="project" value="UniProtKB-EC"/>
</dbReference>
<accession>A0AAJ7S8E3</accession>
<evidence type="ECO:0000256" key="8">
    <source>
        <dbReference type="ARBA" id="ARBA00023140"/>
    </source>
</evidence>
<sequence>MKFGILIQKMNSRALFRPLCFVSNFRSFSEKPAFTSDRYNVKRGPYANITNANVTFFNELLGRNRVIKDAAECEGYNIDYSKIVRGKSNLVLKPKTTEEVSAILKYCNENRLAVCPQSGNTGLVGGSVPVFDEIVVSMKLMNKIIETNELAGVLTCEAGCVLEDLDNHLALVNLMMPIDLGAKGSCLIGGCVSTNAGGLRLLRYGNLHGNVLGLEAVRANGDVVDCLNILKKNNTGYHLKHLFIGSEGTLGIVTKVAIQCPSLPRAINVAFLGLNSFDKVLKALQLAKKELGEILSSFEMMDKLSLDVSIEAFNLRSPLTSKSDGHEFYVLMETSGSNVDHDEEKLTSFVEKALADDIIEDGTLTSDPTKVKNIWALREHISEGILKEGYVFKYDVSIPVPSFYKVIEVLRERVRDPRVIRISGYGHLGDGNIHVQVSIPSYEPEIASQLQPFIYEYVSSLHGSVSAEHGIGFTKTKYLHMSRTPSEIKLMQELKKVMDPNGILNPYKVLYPLNTCA</sequence>
<comment type="similarity">
    <text evidence="3">Belongs to the FAD-binding oxidoreductase/transferase type 4 family.</text>
</comment>
<dbReference type="Gene3D" id="1.10.45.10">
    <property type="entry name" value="Vanillyl-alcohol Oxidase, Chain A, domain 4"/>
    <property type="match status" value="1"/>
</dbReference>
<evidence type="ECO:0000256" key="2">
    <source>
        <dbReference type="ARBA" id="ARBA00004275"/>
    </source>
</evidence>
<evidence type="ECO:0000256" key="5">
    <source>
        <dbReference type="ARBA" id="ARBA00022630"/>
    </source>
</evidence>
<dbReference type="InterPro" id="IPR036318">
    <property type="entry name" value="FAD-bd_PCMH-like_sf"/>
</dbReference>
<dbReference type="InterPro" id="IPR016167">
    <property type="entry name" value="FAD-bd_PCMH_sub1"/>
</dbReference>
<dbReference type="Proteomes" id="UP000694925">
    <property type="component" value="Unplaced"/>
</dbReference>
<name>A0AAJ7S8E3_9HYME</name>
<dbReference type="InterPro" id="IPR016164">
    <property type="entry name" value="FAD-linked_Oxase-like_C"/>
</dbReference>
<dbReference type="AlphaFoldDB" id="A0AAJ7S8E3"/>
<protein>
    <recommendedName>
        <fullName evidence="10">D-2-hydroxyglutarate dehydrogenase, mitochondrial</fullName>
        <ecNumber evidence="9">1.1.99.39</ecNumber>
    </recommendedName>
</protein>
<feature type="domain" description="FAD-binding PCMH-type" evidence="13">
    <location>
        <begin position="84"/>
        <end position="263"/>
    </location>
</feature>
<evidence type="ECO:0000256" key="4">
    <source>
        <dbReference type="ARBA" id="ARBA00011738"/>
    </source>
</evidence>
<evidence type="ECO:0000313" key="14">
    <source>
        <dbReference type="Proteomes" id="UP000694925"/>
    </source>
</evidence>
<evidence type="ECO:0000256" key="3">
    <source>
        <dbReference type="ARBA" id="ARBA00008000"/>
    </source>
</evidence>
<comment type="catalytic activity">
    <reaction evidence="12">
        <text>(R)-malate + A = oxaloacetate + AH2</text>
        <dbReference type="Rhea" id="RHEA:67460"/>
        <dbReference type="ChEBI" id="CHEBI:13193"/>
        <dbReference type="ChEBI" id="CHEBI:15588"/>
        <dbReference type="ChEBI" id="CHEBI:16452"/>
        <dbReference type="ChEBI" id="CHEBI:17499"/>
    </reaction>
    <physiologicalReaction direction="left-to-right" evidence="12">
        <dbReference type="Rhea" id="RHEA:67461"/>
    </physiologicalReaction>
</comment>
<dbReference type="Gene3D" id="3.30.70.2190">
    <property type="match status" value="1"/>
</dbReference>
<dbReference type="Gene3D" id="3.30.465.10">
    <property type="match status" value="1"/>
</dbReference>
<gene>
    <name evidence="15" type="primary">LOC108629843</name>
</gene>
<dbReference type="Pfam" id="PF01565">
    <property type="entry name" value="FAD_binding_4"/>
    <property type="match status" value="1"/>
</dbReference>
<organism evidence="14 15">
    <name type="scientific">Ceratina calcarata</name>
    <dbReference type="NCBI Taxonomy" id="156304"/>
    <lineage>
        <taxon>Eukaryota</taxon>
        <taxon>Metazoa</taxon>
        <taxon>Ecdysozoa</taxon>
        <taxon>Arthropoda</taxon>
        <taxon>Hexapoda</taxon>
        <taxon>Insecta</taxon>
        <taxon>Pterygota</taxon>
        <taxon>Neoptera</taxon>
        <taxon>Endopterygota</taxon>
        <taxon>Hymenoptera</taxon>
        <taxon>Apocrita</taxon>
        <taxon>Aculeata</taxon>
        <taxon>Apoidea</taxon>
        <taxon>Anthophila</taxon>
        <taxon>Apidae</taxon>
        <taxon>Ceratina</taxon>
        <taxon>Zadontomerus</taxon>
    </lineage>
</organism>
<keyword evidence="7" id="KW-0560">Oxidoreductase</keyword>
<evidence type="ECO:0000259" key="13">
    <source>
        <dbReference type="PROSITE" id="PS51387"/>
    </source>
</evidence>
<keyword evidence="6" id="KW-0274">FAD</keyword>
<dbReference type="SUPFAM" id="SSF56176">
    <property type="entry name" value="FAD-binding/transporter-associated domain-like"/>
    <property type="match status" value="1"/>
</dbReference>